<evidence type="ECO:0000256" key="1">
    <source>
        <dbReference type="SAM" id="MobiDB-lite"/>
    </source>
</evidence>
<feature type="compositionally biased region" description="Low complexity" evidence="1">
    <location>
        <begin position="134"/>
        <end position="145"/>
    </location>
</feature>
<dbReference type="EMBL" id="CM008050">
    <property type="protein sequence ID" value="PVH38987.1"/>
    <property type="molecule type" value="Genomic_DNA"/>
</dbReference>
<feature type="signal peptide" evidence="2">
    <location>
        <begin position="1"/>
        <end position="21"/>
    </location>
</feature>
<reference evidence="3" key="1">
    <citation type="submission" date="2018-04" db="EMBL/GenBank/DDBJ databases">
        <title>WGS assembly of Panicum hallii.</title>
        <authorList>
            <person name="Lovell J."/>
            <person name="Jenkins J."/>
            <person name="Lowry D."/>
            <person name="Mamidi S."/>
            <person name="Sreedasyam A."/>
            <person name="Weng X."/>
            <person name="Barry K."/>
            <person name="Bonette J."/>
            <person name="Campitelli B."/>
            <person name="Daum C."/>
            <person name="Gordon S."/>
            <person name="Gould B."/>
            <person name="Lipzen A."/>
            <person name="Macqueen A."/>
            <person name="Palacio-Mejia J."/>
            <person name="Plott C."/>
            <person name="Shakirov E."/>
            <person name="Shu S."/>
            <person name="Yoshinaga Y."/>
            <person name="Zane M."/>
            <person name="Rokhsar D."/>
            <person name="Grimwood J."/>
            <person name="Schmutz J."/>
            <person name="Juenger T."/>
        </authorList>
    </citation>
    <scope>NUCLEOTIDE SEQUENCE [LARGE SCALE GENOMIC DNA]</scope>
    <source>
        <strain evidence="3">FIL2</strain>
    </source>
</reference>
<name>A0A2T8IMU7_9POAL</name>
<dbReference type="AlphaFoldDB" id="A0A2T8IMU7"/>
<feature type="region of interest" description="Disordered" evidence="1">
    <location>
        <begin position="64"/>
        <end position="125"/>
    </location>
</feature>
<gene>
    <name evidence="3" type="ORF">PAHAL_5G410900</name>
</gene>
<dbReference type="Proteomes" id="UP000243499">
    <property type="component" value="Chromosome 5"/>
</dbReference>
<evidence type="ECO:0000313" key="3">
    <source>
        <dbReference type="EMBL" id="PVH38987.1"/>
    </source>
</evidence>
<proteinExistence type="predicted"/>
<dbReference type="Gramene" id="PVH38987">
    <property type="protein sequence ID" value="PVH38987"/>
    <property type="gene ID" value="PAHAL_5G410900"/>
</dbReference>
<evidence type="ECO:0000256" key="2">
    <source>
        <dbReference type="SAM" id="SignalP"/>
    </source>
</evidence>
<feature type="chain" id="PRO_5015440419" evidence="2">
    <location>
        <begin position="22"/>
        <end position="187"/>
    </location>
</feature>
<keyword evidence="2" id="KW-0732">Signal</keyword>
<protein>
    <submittedName>
        <fullName evidence="3">Uncharacterized protein</fullName>
    </submittedName>
</protein>
<accession>A0A2T8IMU7</accession>
<feature type="region of interest" description="Disordered" evidence="1">
    <location>
        <begin position="134"/>
        <end position="153"/>
    </location>
</feature>
<sequence>MQGLFGHRVRTLFLFFSRLRSAPVLDPDTCIGFHFKIRSELSSSFRLLFSSVLPLPALDLANPTRHRPAPPLPAAGGDSPSCRSGHPLYPARNPSSSSAQPTGDPPPRTAAPSTPRDHHHCLSGRCRRPPLLIPSALISPRSPSPNLTPNSNHVLRSSLWASGARSPYKNFASHNRLTTPAPTHISK</sequence>
<organism evidence="3">
    <name type="scientific">Panicum hallii</name>
    <dbReference type="NCBI Taxonomy" id="206008"/>
    <lineage>
        <taxon>Eukaryota</taxon>
        <taxon>Viridiplantae</taxon>
        <taxon>Streptophyta</taxon>
        <taxon>Embryophyta</taxon>
        <taxon>Tracheophyta</taxon>
        <taxon>Spermatophyta</taxon>
        <taxon>Magnoliopsida</taxon>
        <taxon>Liliopsida</taxon>
        <taxon>Poales</taxon>
        <taxon>Poaceae</taxon>
        <taxon>PACMAD clade</taxon>
        <taxon>Panicoideae</taxon>
        <taxon>Panicodae</taxon>
        <taxon>Paniceae</taxon>
        <taxon>Panicinae</taxon>
        <taxon>Panicum</taxon>
        <taxon>Panicum sect. Panicum</taxon>
    </lineage>
</organism>